<evidence type="ECO:0000313" key="1">
    <source>
        <dbReference type="EMBL" id="KAK2960037.1"/>
    </source>
</evidence>
<dbReference type="Proteomes" id="UP001281761">
    <property type="component" value="Unassembled WGS sequence"/>
</dbReference>
<reference evidence="1 2" key="1">
    <citation type="journal article" date="2022" name="bioRxiv">
        <title>Genomics of Preaxostyla Flagellates Illuminates Evolutionary Transitions and the Path Towards Mitochondrial Loss.</title>
        <authorList>
            <person name="Novak L.V.F."/>
            <person name="Treitli S.C."/>
            <person name="Pyrih J."/>
            <person name="Halakuc P."/>
            <person name="Pipaliya S.V."/>
            <person name="Vacek V."/>
            <person name="Brzon O."/>
            <person name="Soukal P."/>
            <person name="Eme L."/>
            <person name="Dacks J.B."/>
            <person name="Karnkowska A."/>
            <person name="Elias M."/>
            <person name="Hampl V."/>
        </authorList>
    </citation>
    <scope>NUCLEOTIDE SEQUENCE [LARGE SCALE GENOMIC DNA]</scope>
    <source>
        <strain evidence="1">NAU3</strain>
        <tissue evidence="1">Gut</tissue>
    </source>
</reference>
<gene>
    <name evidence="1" type="ORF">BLNAU_4920</name>
</gene>
<evidence type="ECO:0000313" key="2">
    <source>
        <dbReference type="Proteomes" id="UP001281761"/>
    </source>
</evidence>
<organism evidence="1 2">
    <name type="scientific">Blattamonas nauphoetae</name>
    <dbReference type="NCBI Taxonomy" id="2049346"/>
    <lineage>
        <taxon>Eukaryota</taxon>
        <taxon>Metamonada</taxon>
        <taxon>Preaxostyla</taxon>
        <taxon>Oxymonadida</taxon>
        <taxon>Blattamonas</taxon>
    </lineage>
</organism>
<comment type="caution">
    <text evidence="1">The sequence shown here is derived from an EMBL/GenBank/DDBJ whole genome shotgun (WGS) entry which is preliminary data.</text>
</comment>
<proteinExistence type="predicted"/>
<keyword evidence="2" id="KW-1185">Reference proteome</keyword>
<sequence length="468" mass="52667">MTRRIHLTRMTPPRFCGLSSDVGNALIAGADEQILGWPPIVQKWIALLVDYALTHFSRSGNRFPNSRPKSKTLNILGESVEMEQIVLHQVTAVPQRAHIRKRKRRSTEPANPDLVIITIRLPHPTLHSSPRVSLSLERLHDSRKHHALHDAKLDTLVTGMEPLLPIDCERQKERMEQAQRPLLFHSEDISPFWLGAEYIAKLVTDLVPSSDGSPSGFVESIVTLLSSPHSAVVAAALSFLYITLFYSSLSVRCRLMESDLVSKVFAILQPHTVQISGNETIIYTLIQTFYSCIKLAFPSSLVDIGLTTAVDKHNHREMIFQKVVIPSSGFLTILISNRHVISEDFFDSFMSLLDTLLQIGPFHRPTVEFVLASPIVMAFSSCLSPVENRGHIRNTLINIEQSLQKWKDEGQEVVQCGKRMIQALFSEGFEDTLEQKMMNDTDEYDGRSVVDDCLQLSQLLGSNAKRPR</sequence>
<name>A0ABQ9Y8H6_9EUKA</name>
<accession>A0ABQ9Y8H6</accession>
<protein>
    <submittedName>
        <fullName evidence="1">Uncharacterized protein</fullName>
    </submittedName>
</protein>
<dbReference type="EMBL" id="JARBJD010000025">
    <property type="protein sequence ID" value="KAK2960037.1"/>
    <property type="molecule type" value="Genomic_DNA"/>
</dbReference>